<name>A0A485A8Z8_RAOPL</name>
<reference evidence="1 2" key="1">
    <citation type="submission" date="2019-03" db="EMBL/GenBank/DDBJ databases">
        <authorList>
            <consortium name="Pathogen Informatics"/>
        </authorList>
    </citation>
    <scope>NUCLEOTIDE SEQUENCE [LARGE SCALE GENOMIC DNA]</scope>
    <source>
        <strain evidence="1 2">NCTC12998</strain>
    </source>
</reference>
<evidence type="ECO:0000313" key="1">
    <source>
        <dbReference type="EMBL" id="VFS57085.1"/>
    </source>
</evidence>
<proteinExistence type="predicted"/>
<gene>
    <name evidence="1" type="ORF">NCTC12998_00472</name>
</gene>
<keyword evidence="1" id="KW-0808">Transferase</keyword>
<dbReference type="GO" id="GO:0016740">
    <property type="term" value="F:transferase activity"/>
    <property type="evidence" value="ECO:0007669"/>
    <property type="project" value="UniProtKB-KW"/>
</dbReference>
<dbReference type="AlphaFoldDB" id="A0A485A8Z8"/>
<sequence length="75" mass="8852">MKILFFCIRFPLASETFVLNQVVSFIKMGYEVSILSVYSGDLDKLHSDYINYDIANKVSYIFEKRFIQLKINFIN</sequence>
<accession>A0A485A8Z8</accession>
<organism evidence="1 2">
    <name type="scientific">Raoultella planticola</name>
    <name type="common">Klebsiella planticola</name>
    <dbReference type="NCBI Taxonomy" id="575"/>
    <lineage>
        <taxon>Bacteria</taxon>
        <taxon>Pseudomonadati</taxon>
        <taxon>Pseudomonadota</taxon>
        <taxon>Gammaproteobacteria</taxon>
        <taxon>Enterobacterales</taxon>
        <taxon>Enterobacteriaceae</taxon>
        <taxon>Klebsiella/Raoultella group</taxon>
        <taxon>Raoultella</taxon>
    </lineage>
</organism>
<protein>
    <submittedName>
        <fullName evidence="1">Colanic acid biosynthesis glycosyltransferase WcaL</fullName>
    </submittedName>
</protein>
<dbReference type="Proteomes" id="UP000345637">
    <property type="component" value="Unassembled WGS sequence"/>
</dbReference>
<evidence type="ECO:0000313" key="2">
    <source>
        <dbReference type="Proteomes" id="UP000345637"/>
    </source>
</evidence>
<dbReference type="EMBL" id="CAADJE010000005">
    <property type="protein sequence ID" value="VFS57085.1"/>
    <property type="molecule type" value="Genomic_DNA"/>
</dbReference>